<organism evidence="10 11">
    <name type="scientific">Salmonella enterica subsp. enterica serovar Alachua str. R6-377</name>
    <dbReference type="NCBI Taxonomy" id="913241"/>
    <lineage>
        <taxon>Bacteria</taxon>
        <taxon>Pseudomonadati</taxon>
        <taxon>Pseudomonadota</taxon>
        <taxon>Gammaproteobacteria</taxon>
        <taxon>Enterobacterales</taxon>
        <taxon>Enterobacteriaceae</taxon>
        <taxon>Salmonella</taxon>
    </lineage>
</organism>
<dbReference type="EMBL" id="AFCJ01000940">
    <property type="protein sequence ID" value="EHC40050.1"/>
    <property type="molecule type" value="Genomic_DNA"/>
</dbReference>
<evidence type="ECO:0000256" key="3">
    <source>
        <dbReference type="ARBA" id="ARBA00022448"/>
    </source>
</evidence>
<dbReference type="Gene3D" id="3.40.50.300">
    <property type="entry name" value="P-loop containing nucleotide triphosphate hydrolases"/>
    <property type="match status" value="1"/>
</dbReference>
<evidence type="ECO:0000256" key="4">
    <source>
        <dbReference type="ARBA" id="ARBA00022475"/>
    </source>
</evidence>
<dbReference type="GO" id="GO:0005524">
    <property type="term" value="F:ATP binding"/>
    <property type="evidence" value="ECO:0007669"/>
    <property type="project" value="UniProtKB-KW"/>
</dbReference>
<keyword evidence="4" id="KW-1003">Cell membrane</keyword>
<comment type="subcellular location">
    <subcellularLocation>
        <location evidence="1">Cell inner membrane</location>
        <topology evidence="1">Peripheral membrane protein</topology>
    </subcellularLocation>
</comment>
<dbReference type="Proteomes" id="UP000004642">
    <property type="component" value="Unassembled WGS sequence"/>
</dbReference>
<sequence>MPLLDIRNLTIEFKTSEGWVKAVDRVSMTLSEGEIRGLVGESGSGKSLIAKAICGVAKDNWRVTADRMRFDDIDLLRLSSRERRKLVGHNVSMIFQEPQSCLDPSERVGRQLMQNIPAWTYKGRWWQRLGWRKRRAIELLHRVGIKDHKDAMRSFPYELTDGECQKVMIAIALANQPRLLIADEPTNSMEPTTQAQIFHGTDDAGANLQIFRLLTRLNQNSNTTILLISHDLQMLSQWADKINVLYCGQTVETAPSKDLVTTPHHPYTQALIRAIPDFGSAMPHKSRLNTLPGAIPLLEQLPIGCRLGPRCPYAQRECIITPRLTGAKNHLYACHFPLNMERE</sequence>
<dbReference type="GO" id="GO:0015833">
    <property type="term" value="P:peptide transport"/>
    <property type="evidence" value="ECO:0007669"/>
    <property type="project" value="InterPro"/>
</dbReference>
<dbReference type="NCBIfam" id="NF011674">
    <property type="entry name" value="PRK15093.1"/>
    <property type="match status" value="1"/>
</dbReference>
<dbReference type="InterPro" id="IPR050388">
    <property type="entry name" value="ABC_Ni/Peptide_Import"/>
</dbReference>
<reference evidence="10 11" key="1">
    <citation type="journal article" date="2011" name="BMC Genomics">
        <title>Genome sequencing reveals diversification of virulence factor content and possible host adaptation in distinct subpopulations of Salmonella enterica.</title>
        <authorList>
            <person name="den Bakker H.C."/>
            <person name="Moreno Switt A.I."/>
            <person name="Govoni G."/>
            <person name="Cummings C.A."/>
            <person name="Ranieri M.L."/>
            <person name="Degoricija L."/>
            <person name="Hoelzer K."/>
            <person name="Rodriguez-Rivera L.D."/>
            <person name="Brown S."/>
            <person name="Bolchacova E."/>
            <person name="Furtado M.R."/>
            <person name="Wiedmann M."/>
        </authorList>
    </citation>
    <scope>NUCLEOTIDE SEQUENCE [LARGE SCALE GENOMIC DNA]</scope>
    <source>
        <strain evidence="10 11">R6-377</strain>
    </source>
</reference>
<dbReference type="PANTHER" id="PTHR43297:SF4">
    <property type="entry name" value="PUTRESCINE EXPORT SYSTEM ATP-BINDING PROTEIN SAPD"/>
    <property type="match status" value="1"/>
</dbReference>
<gene>
    <name evidence="10" type="ORF">LTSEALA_2160</name>
</gene>
<dbReference type="SMART" id="SM00382">
    <property type="entry name" value="AAA"/>
    <property type="match status" value="1"/>
</dbReference>
<name>G5LNE6_SALET</name>
<dbReference type="InterPro" id="IPR003593">
    <property type="entry name" value="AAA+_ATPase"/>
</dbReference>
<keyword evidence="8" id="KW-0472">Membrane</keyword>
<keyword evidence="6" id="KW-0547">Nucleotide-binding</keyword>
<keyword evidence="3" id="KW-0813">Transport</keyword>
<evidence type="ECO:0000256" key="6">
    <source>
        <dbReference type="ARBA" id="ARBA00022741"/>
    </source>
</evidence>
<feature type="domain" description="ABC transporter" evidence="9">
    <location>
        <begin position="6"/>
        <end position="272"/>
    </location>
</feature>
<dbReference type="CDD" id="cd03257">
    <property type="entry name" value="ABC_NikE_OppD_transporters"/>
    <property type="match status" value="1"/>
</dbReference>
<dbReference type="GO" id="GO:0016887">
    <property type="term" value="F:ATP hydrolysis activity"/>
    <property type="evidence" value="ECO:0007669"/>
    <property type="project" value="InterPro"/>
</dbReference>
<protein>
    <submittedName>
        <fullName evidence="10">Peptide transport system ATP-binding protein SapD</fullName>
    </submittedName>
</protein>
<dbReference type="PATRIC" id="fig|913241.3.peg.1640"/>
<evidence type="ECO:0000256" key="7">
    <source>
        <dbReference type="ARBA" id="ARBA00022840"/>
    </source>
</evidence>
<proteinExistence type="inferred from homology"/>
<keyword evidence="7 10" id="KW-0067">ATP-binding</keyword>
<dbReference type="PANTHER" id="PTHR43297">
    <property type="entry name" value="OLIGOPEPTIDE TRANSPORT ATP-BINDING PROTEIN APPD"/>
    <property type="match status" value="1"/>
</dbReference>
<dbReference type="InterPro" id="IPR027417">
    <property type="entry name" value="P-loop_NTPase"/>
</dbReference>
<dbReference type="InterPro" id="IPR013563">
    <property type="entry name" value="Oligopep_ABC_C"/>
</dbReference>
<dbReference type="NCBIfam" id="TIGR01727">
    <property type="entry name" value="oligo_HPY"/>
    <property type="match status" value="1"/>
</dbReference>
<dbReference type="AlphaFoldDB" id="G5LNE6"/>
<dbReference type="PROSITE" id="PS50893">
    <property type="entry name" value="ABC_TRANSPORTER_2"/>
    <property type="match status" value="1"/>
</dbReference>
<dbReference type="Pfam" id="PF00005">
    <property type="entry name" value="ABC_tran"/>
    <property type="match status" value="1"/>
</dbReference>
<dbReference type="GO" id="GO:0005886">
    <property type="term" value="C:plasma membrane"/>
    <property type="evidence" value="ECO:0007669"/>
    <property type="project" value="UniProtKB-SubCell"/>
</dbReference>
<evidence type="ECO:0000256" key="5">
    <source>
        <dbReference type="ARBA" id="ARBA00022519"/>
    </source>
</evidence>
<evidence type="ECO:0000256" key="8">
    <source>
        <dbReference type="ARBA" id="ARBA00023136"/>
    </source>
</evidence>
<comment type="caution">
    <text evidence="10">The sequence shown here is derived from an EMBL/GenBank/DDBJ whole genome shotgun (WGS) entry which is preliminary data.</text>
</comment>
<accession>G5LNE6</accession>
<evidence type="ECO:0000256" key="2">
    <source>
        <dbReference type="ARBA" id="ARBA00005417"/>
    </source>
</evidence>
<evidence type="ECO:0000256" key="1">
    <source>
        <dbReference type="ARBA" id="ARBA00004417"/>
    </source>
</evidence>
<keyword evidence="5" id="KW-0997">Cell inner membrane</keyword>
<dbReference type="InterPro" id="IPR003439">
    <property type="entry name" value="ABC_transporter-like_ATP-bd"/>
</dbReference>
<comment type="similarity">
    <text evidence="2">Belongs to the ABC transporter superfamily.</text>
</comment>
<evidence type="ECO:0000313" key="10">
    <source>
        <dbReference type="EMBL" id="EHC40050.1"/>
    </source>
</evidence>
<evidence type="ECO:0000313" key="11">
    <source>
        <dbReference type="Proteomes" id="UP000004642"/>
    </source>
</evidence>
<dbReference type="Pfam" id="PF08352">
    <property type="entry name" value="oligo_HPY"/>
    <property type="match status" value="1"/>
</dbReference>
<dbReference type="SUPFAM" id="SSF52540">
    <property type="entry name" value="P-loop containing nucleoside triphosphate hydrolases"/>
    <property type="match status" value="1"/>
</dbReference>
<dbReference type="FunFam" id="3.40.50.300:FF:000443">
    <property type="entry name" value="Peptide transport system ATP-binding protein SapD"/>
    <property type="match status" value="1"/>
</dbReference>
<evidence type="ECO:0000259" key="9">
    <source>
        <dbReference type="PROSITE" id="PS50893"/>
    </source>
</evidence>